<feature type="binding site" evidence="28">
    <location>
        <position position="149"/>
    </location>
    <ligand>
        <name>2-oxoglutarate</name>
        <dbReference type="ChEBI" id="CHEBI:16810"/>
    </ligand>
</feature>
<evidence type="ECO:0000256" key="13">
    <source>
        <dbReference type="ARBA" id="ARBA00051010"/>
    </source>
</evidence>
<evidence type="ECO:0000256" key="2">
    <source>
        <dbReference type="ARBA" id="ARBA00004604"/>
    </source>
</evidence>
<evidence type="ECO:0000256" key="9">
    <source>
        <dbReference type="ARBA" id="ARBA00023002"/>
    </source>
</evidence>
<comment type="similarity">
    <text evidence="4">Belongs to the alkB family.</text>
</comment>
<reference evidence="31" key="1">
    <citation type="submission" date="2020-03" db="EMBL/GenBank/DDBJ databases">
        <title>Studies in the Genomics of Life Span.</title>
        <authorList>
            <person name="Glass D."/>
        </authorList>
    </citation>
    <scope>NUCLEOTIDE SEQUENCE</scope>
    <source>
        <strain evidence="31">LTLLF</strain>
        <tissue evidence="31">Muscle</tissue>
    </source>
</reference>
<comment type="catalytic activity">
    <reaction evidence="18">
        <text>a 1,N(2)-etheno-2'-deoxyguanosine in double-stranded DNA + 2-oxoglutarate + O2 + H2O = a 2'-deoxyguanosine in double-stranded DNA + glyoxal + succinate + CO2</text>
        <dbReference type="Rhea" id="RHEA:70487"/>
        <dbReference type="Rhea" id="RHEA-COMP:17910"/>
        <dbReference type="Rhea" id="RHEA-COMP:17912"/>
        <dbReference type="ChEBI" id="CHEBI:15377"/>
        <dbReference type="ChEBI" id="CHEBI:15379"/>
        <dbReference type="ChEBI" id="CHEBI:16526"/>
        <dbReference type="ChEBI" id="CHEBI:16810"/>
        <dbReference type="ChEBI" id="CHEBI:30031"/>
        <dbReference type="ChEBI" id="CHEBI:34779"/>
        <dbReference type="ChEBI" id="CHEBI:85445"/>
        <dbReference type="ChEBI" id="CHEBI:189586"/>
    </reaction>
    <physiologicalReaction direction="left-to-right" evidence="18">
        <dbReference type="Rhea" id="RHEA:70488"/>
    </physiologicalReaction>
</comment>
<comment type="catalytic activity">
    <reaction evidence="14">
        <text>an N(3)-methyl-2'-deoxycytidine in single-stranded DNA + 2-oxoglutarate + O2 = a 2'-deoxycytidine in single-stranded DNA + formaldehyde + succinate + CO2 + H(+)</text>
        <dbReference type="Rhea" id="RHEA:70435"/>
        <dbReference type="Rhea" id="RHEA-COMP:12846"/>
        <dbReference type="Rhea" id="RHEA-COMP:17894"/>
        <dbReference type="ChEBI" id="CHEBI:15378"/>
        <dbReference type="ChEBI" id="CHEBI:15379"/>
        <dbReference type="ChEBI" id="CHEBI:16526"/>
        <dbReference type="ChEBI" id="CHEBI:16810"/>
        <dbReference type="ChEBI" id="CHEBI:16842"/>
        <dbReference type="ChEBI" id="CHEBI:30031"/>
        <dbReference type="ChEBI" id="CHEBI:85452"/>
        <dbReference type="ChEBI" id="CHEBI:139075"/>
    </reaction>
    <physiologicalReaction direction="left-to-right" evidence="14">
        <dbReference type="Rhea" id="RHEA:70436"/>
    </physiologicalReaction>
</comment>
<comment type="catalytic activity">
    <reaction evidence="21">
        <text>an N(1)-methyl-2'-deoxyadenosine in double-stranded DNA + 2-oxoglutarate + O2 = a 2'-deoxyadenosine in double-stranded DNA + formaldehyde + succinate + CO2 + H(+)</text>
        <dbReference type="Rhea" id="RHEA:70443"/>
        <dbReference type="Rhea" id="RHEA-COMP:14236"/>
        <dbReference type="Rhea" id="RHEA-COMP:17897"/>
        <dbReference type="ChEBI" id="CHEBI:15378"/>
        <dbReference type="ChEBI" id="CHEBI:15379"/>
        <dbReference type="ChEBI" id="CHEBI:16526"/>
        <dbReference type="ChEBI" id="CHEBI:16810"/>
        <dbReference type="ChEBI" id="CHEBI:16842"/>
        <dbReference type="ChEBI" id="CHEBI:30031"/>
        <dbReference type="ChEBI" id="CHEBI:90615"/>
        <dbReference type="ChEBI" id="CHEBI:139096"/>
    </reaction>
    <physiologicalReaction direction="left-to-right" evidence="21">
        <dbReference type="Rhea" id="RHEA:70444"/>
    </physiologicalReaction>
</comment>
<feature type="domain" description="Fe2OG dioxygenase" evidence="30">
    <location>
        <begin position="130"/>
        <end position="235"/>
    </location>
</feature>
<dbReference type="PROSITE" id="PS51471">
    <property type="entry name" value="FE2OG_OXY"/>
    <property type="match status" value="1"/>
</dbReference>
<evidence type="ECO:0000256" key="23">
    <source>
        <dbReference type="ARBA" id="ARBA00062909"/>
    </source>
</evidence>
<dbReference type="FunFam" id="2.60.120.590:FF:000004">
    <property type="entry name" value="DNA oxidative demethylase ALKBH2"/>
    <property type="match status" value="1"/>
</dbReference>
<evidence type="ECO:0000313" key="31">
    <source>
        <dbReference type="EMBL" id="KAH0516914.1"/>
    </source>
</evidence>
<dbReference type="InterPro" id="IPR005123">
    <property type="entry name" value="Oxoglu/Fe-dep_dioxygenase_dom"/>
</dbReference>
<dbReference type="AlphaFoldDB" id="A0A8J6GTR2"/>
<evidence type="ECO:0000256" key="19">
    <source>
        <dbReference type="ARBA" id="ARBA00052597"/>
    </source>
</evidence>
<keyword evidence="12" id="KW-0539">Nucleus</keyword>
<evidence type="ECO:0000256" key="1">
    <source>
        <dbReference type="ARBA" id="ARBA00001954"/>
    </source>
</evidence>
<evidence type="ECO:0000256" key="29">
    <source>
        <dbReference type="SAM" id="MobiDB-lite"/>
    </source>
</evidence>
<dbReference type="GO" id="GO:0051747">
    <property type="term" value="F:cytosine C-5 DNA demethylase activity"/>
    <property type="evidence" value="ECO:0007669"/>
    <property type="project" value="TreeGrafter"/>
</dbReference>
<dbReference type="GO" id="GO:0005654">
    <property type="term" value="C:nucleoplasm"/>
    <property type="evidence" value="ECO:0007669"/>
    <property type="project" value="UniProtKB-SubCell"/>
</dbReference>
<name>A0A8J6GTR2_MICOH</name>
<dbReference type="GO" id="GO:0008198">
    <property type="term" value="F:ferrous iron binding"/>
    <property type="evidence" value="ECO:0007669"/>
    <property type="project" value="TreeGrafter"/>
</dbReference>
<evidence type="ECO:0000256" key="8">
    <source>
        <dbReference type="ARBA" id="ARBA00022964"/>
    </source>
</evidence>
<evidence type="ECO:0000256" key="11">
    <source>
        <dbReference type="ARBA" id="ARBA00023204"/>
    </source>
</evidence>
<dbReference type="EMBL" id="JAATJU010018000">
    <property type="protein sequence ID" value="KAH0516914.1"/>
    <property type="molecule type" value="Genomic_DNA"/>
</dbReference>
<evidence type="ECO:0000256" key="14">
    <source>
        <dbReference type="ARBA" id="ARBA00051165"/>
    </source>
</evidence>
<evidence type="ECO:0000256" key="27">
    <source>
        <dbReference type="ARBA" id="ARBA00081727"/>
    </source>
</evidence>
<feature type="binding site" evidence="28">
    <location>
        <position position="137"/>
    </location>
    <ligand>
        <name>2-oxoglutarate</name>
        <dbReference type="ChEBI" id="CHEBI:16810"/>
    </ligand>
</feature>
<dbReference type="GO" id="GO:0035516">
    <property type="term" value="F:broad specificity oxidative DNA demethylase activity"/>
    <property type="evidence" value="ECO:0007669"/>
    <property type="project" value="UniProtKB-EC"/>
</dbReference>
<dbReference type="EC" id="1.14.11.33" evidence="24"/>
<evidence type="ECO:0000256" key="24">
    <source>
        <dbReference type="ARBA" id="ARBA00066725"/>
    </source>
</evidence>
<keyword evidence="9" id="KW-0560">Oxidoreductase</keyword>
<evidence type="ECO:0000256" key="18">
    <source>
        <dbReference type="ARBA" id="ARBA00051755"/>
    </source>
</evidence>
<dbReference type="Gene3D" id="2.60.120.590">
    <property type="entry name" value="Alpha-ketoglutarate-dependent dioxygenase AlkB-like"/>
    <property type="match status" value="1"/>
</dbReference>
<feature type="binding site" evidence="28">
    <location>
        <position position="226"/>
    </location>
    <ligand>
        <name>2-oxoglutarate</name>
        <dbReference type="ChEBI" id="CHEBI:16810"/>
    </ligand>
</feature>
<evidence type="ECO:0000259" key="30">
    <source>
        <dbReference type="PROSITE" id="PS51471"/>
    </source>
</evidence>
<evidence type="ECO:0000256" key="5">
    <source>
        <dbReference type="ARBA" id="ARBA00022723"/>
    </source>
</evidence>
<comment type="caution">
    <text evidence="31">The sequence shown here is derived from an EMBL/GenBank/DDBJ whole genome shotgun (WGS) entry which is preliminary data.</text>
</comment>
<gene>
    <name evidence="31" type="ORF">LTLLF_123195</name>
</gene>
<organism evidence="31 32">
    <name type="scientific">Microtus ochrogaster</name>
    <name type="common">Prairie vole</name>
    <dbReference type="NCBI Taxonomy" id="79684"/>
    <lineage>
        <taxon>Eukaryota</taxon>
        <taxon>Metazoa</taxon>
        <taxon>Chordata</taxon>
        <taxon>Craniata</taxon>
        <taxon>Vertebrata</taxon>
        <taxon>Euteleostomi</taxon>
        <taxon>Mammalia</taxon>
        <taxon>Eutheria</taxon>
        <taxon>Euarchontoglires</taxon>
        <taxon>Glires</taxon>
        <taxon>Rodentia</taxon>
        <taxon>Myomorpha</taxon>
        <taxon>Muroidea</taxon>
        <taxon>Cricetidae</taxon>
        <taxon>Arvicolinae</taxon>
        <taxon>Microtus</taxon>
    </lineage>
</organism>
<evidence type="ECO:0000256" key="12">
    <source>
        <dbReference type="ARBA" id="ARBA00023242"/>
    </source>
</evidence>
<feature type="binding site" evidence="28">
    <location>
        <position position="214"/>
    </location>
    <ligand>
        <name>2-oxoglutarate</name>
        <dbReference type="ChEBI" id="CHEBI:16810"/>
    </ligand>
</feature>
<keyword evidence="10" id="KW-0408">Iron</keyword>
<keyword evidence="8" id="KW-0223">Dioxygenase</keyword>
<evidence type="ECO:0000256" key="17">
    <source>
        <dbReference type="ARBA" id="ARBA00051434"/>
    </source>
</evidence>
<feature type="region of interest" description="Disordered" evidence="29">
    <location>
        <begin position="1"/>
        <end position="35"/>
    </location>
</feature>
<keyword evidence="11" id="KW-0234">DNA repair</keyword>
<dbReference type="PANTHER" id="PTHR31573">
    <property type="entry name" value="ALPHA-KETOGLUTARATE-DEPENDENT DIOXYGENASE ALKB HOMOLOG 2"/>
    <property type="match status" value="1"/>
</dbReference>
<dbReference type="InterPro" id="IPR037151">
    <property type="entry name" value="AlkB-like_sf"/>
</dbReference>
<evidence type="ECO:0000256" key="6">
    <source>
        <dbReference type="ARBA" id="ARBA00022763"/>
    </source>
</evidence>
<dbReference type="SUPFAM" id="SSF51197">
    <property type="entry name" value="Clavaminate synthase-like"/>
    <property type="match status" value="1"/>
</dbReference>
<feature type="binding site" evidence="28">
    <location>
        <begin position="100"/>
        <end position="102"/>
    </location>
    <ligand>
        <name>substrate</name>
    </ligand>
</feature>
<evidence type="ECO:0000256" key="28">
    <source>
        <dbReference type="PIRSR" id="PIRSR632852-1"/>
    </source>
</evidence>
<keyword evidence="7" id="KW-0460">Magnesium</keyword>
<comment type="catalytic activity">
    <reaction evidence="16">
        <text>an N(3)-methyl-2'-deoxycytidine in double-stranded DNA + 2-oxoglutarate + O2 = a 2'-deoxycytidine in double-stranded DNA + formaldehyde + succinate + CO2 + H(+)</text>
        <dbReference type="Rhea" id="RHEA:70439"/>
        <dbReference type="Rhea" id="RHEA-COMP:14237"/>
        <dbReference type="Rhea" id="RHEA-COMP:17070"/>
        <dbReference type="ChEBI" id="CHEBI:15378"/>
        <dbReference type="ChEBI" id="CHEBI:15379"/>
        <dbReference type="ChEBI" id="CHEBI:16526"/>
        <dbReference type="ChEBI" id="CHEBI:16810"/>
        <dbReference type="ChEBI" id="CHEBI:16842"/>
        <dbReference type="ChEBI" id="CHEBI:30031"/>
        <dbReference type="ChEBI" id="CHEBI:85452"/>
        <dbReference type="ChEBI" id="CHEBI:139075"/>
    </reaction>
    <physiologicalReaction direction="left-to-right" evidence="16">
        <dbReference type="Rhea" id="RHEA:70440"/>
    </physiologicalReaction>
</comment>
<feature type="binding site" evidence="28">
    <location>
        <begin position="80"/>
        <end position="82"/>
    </location>
    <ligand>
        <name>substrate</name>
    </ligand>
</feature>
<comment type="catalytic activity">
    <reaction evidence="15">
        <text>a 1,N(6)-etheno-2'-deoxyadenosine in single-stranded DNA + 2-oxoglutarate + O2 + H2O = a 2'-deoxyadenosine in single-stranded DNA + glyoxal + succinate + CO2</text>
        <dbReference type="Rhea" id="RHEA:70459"/>
        <dbReference type="Rhea" id="RHEA-COMP:17896"/>
        <dbReference type="Rhea" id="RHEA-COMP:17904"/>
        <dbReference type="ChEBI" id="CHEBI:15377"/>
        <dbReference type="ChEBI" id="CHEBI:15379"/>
        <dbReference type="ChEBI" id="CHEBI:16526"/>
        <dbReference type="ChEBI" id="CHEBI:16810"/>
        <dbReference type="ChEBI" id="CHEBI:30031"/>
        <dbReference type="ChEBI" id="CHEBI:34779"/>
        <dbReference type="ChEBI" id="CHEBI:90615"/>
        <dbReference type="ChEBI" id="CHEBI:189583"/>
    </reaction>
    <physiologicalReaction direction="left-to-right" evidence="15">
        <dbReference type="Rhea" id="RHEA:70460"/>
    </physiologicalReaction>
</comment>
<feature type="binding site" evidence="28">
    <location>
        <position position="152"/>
    </location>
    <ligand>
        <name>substrate</name>
    </ligand>
</feature>
<comment type="catalytic activity">
    <reaction evidence="13">
        <text>an N(1)-methyl-2'-deoxyadenosine in single-stranded DNA + 2-oxoglutarate + O2 = a 2'-deoxyadenosine in single-stranded DNA + formaldehyde + succinate + CO2 + H(+)</text>
        <dbReference type="Rhea" id="RHEA:70447"/>
        <dbReference type="Rhea" id="RHEA-COMP:17895"/>
        <dbReference type="Rhea" id="RHEA-COMP:17896"/>
        <dbReference type="ChEBI" id="CHEBI:15378"/>
        <dbReference type="ChEBI" id="CHEBI:15379"/>
        <dbReference type="ChEBI" id="CHEBI:16526"/>
        <dbReference type="ChEBI" id="CHEBI:16810"/>
        <dbReference type="ChEBI" id="CHEBI:16842"/>
        <dbReference type="ChEBI" id="CHEBI:30031"/>
        <dbReference type="ChEBI" id="CHEBI:90615"/>
        <dbReference type="ChEBI" id="CHEBI:139096"/>
    </reaction>
    <physiologicalReaction direction="left-to-right" evidence="13">
        <dbReference type="Rhea" id="RHEA:70448"/>
    </physiologicalReaction>
</comment>
<sequence length="239" mass="27140">MDRFLVRPDPDDLRGGGEEPVPSGGASGGQSSPSWRHLRAQGLNCDYTILFGKAEADEIFRELEQEVEYFTGALAKVQVFGKWHSIPRKQATYGDAGLTYTFSGLTLTPKPWIPVLERVRDRIFRVTGQTFNFVLINRYKDGCDHIGDHRDDERELAPGSPIASVSFGACRDFLFRHKDSRGKRPRQTVEVVKLQLAHGSLLMMNHPTNTHWYHSLPIRKKVLAPRVNLTFRKILPTKK</sequence>
<feature type="binding site" evidence="28">
    <location>
        <position position="139"/>
    </location>
    <ligand>
        <name>2-oxoglutarate</name>
        <dbReference type="ChEBI" id="CHEBI:16810"/>
    </ligand>
</feature>
<comment type="subunit">
    <text evidence="23">Interacts with PCNA homotrimer; this interaction is enhanced during the S-phase of the cell cycle. Interacts with nucleolar proteins NCL, UBTF and NPM1. Interacts with XRCC5-XRCC6 heterodimer.</text>
</comment>
<comment type="subcellular location">
    <subcellularLocation>
        <location evidence="2">Nucleus</location>
        <location evidence="2">Nucleolus</location>
    </subcellularLocation>
    <subcellularLocation>
        <location evidence="3">Nucleus</location>
        <location evidence="3">Nucleoplasm</location>
    </subcellularLocation>
</comment>
<accession>A0A8J6GTR2</accession>
<comment type="catalytic activity">
    <reaction evidence="22">
        <text>a methylated nucleobase within DNA + 2-oxoglutarate + O2 = a nucleobase within DNA + formaldehyde + succinate + CO2</text>
        <dbReference type="Rhea" id="RHEA:30299"/>
        <dbReference type="Rhea" id="RHEA-COMP:12192"/>
        <dbReference type="Rhea" id="RHEA-COMP:12193"/>
        <dbReference type="ChEBI" id="CHEBI:15379"/>
        <dbReference type="ChEBI" id="CHEBI:16526"/>
        <dbReference type="ChEBI" id="CHEBI:16810"/>
        <dbReference type="ChEBI" id="CHEBI:16842"/>
        <dbReference type="ChEBI" id="CHEBI:30031"/>
        <dbReference type="ChEBI" id="CHEBI:32875"/>
        <dbReference type="ChEBI" id="CHEBI:64428"/>
        <dbReference type="EC" id="1.14.11.33"/>
    </reaction>
    <physiologicalReaction direction="left-to-right" evidence="22">
        <dbReference type="Rhea" id="RHEA:30300"/>
    </physiologicalReaction>
</comment>
<evidence type="ECO:0000256" key="15">
    <source>
        <dbReference type="ARBA" id="ARBA00051189"/>
    </source>
</evidence>
<protein>
    <recommendedName>
        <fullName evidence="25">DNA oxidative demethylase ALKBH2</fullName>
        <ecNumber evidence="24">1.14.11.33</ecNumber>
    </recommendedName>
    <alternativeName>
        <fullName evidence="26">Alkylated DNA repair protein alkB homolog 2</fullName>
    </alternativeName>
    <alternativeName>
        <fullName evidence="27">Alpha-ketoglutarate-dependent dioxygenase alkB homolog 2</fullName>
    </alternativeName>
</protein>
<evidence type="ECO:0000313" key="32">
    <source>
        <dbReference type="Proteomes" id="UP000710432"/>
    </source>
</evidence>
<evidence type="ECO:0000256" key="22">
    <source>
        <dbReference type="ARBA" id="ARBA00053025"/>
    </source>
</evidence>
<dbReference type="GO" id="GO:0005730">
    <property type="term" value="C:nucleolus"/>
    <property type="evidence" value="ECO:0007669"/>
    <property type="project" value="UniProtKB-SubCell"/>
</dbReference>
<feature type="binding site" evidence="28">
    <location>
        <position position="232"/>
    </location>
    <ligand>
        <name>2-oxoglutarate</name>
        <dbReference type="ChEBI" id="CHEBI:16810"/>
    </ligand>
</feature>
<feature type="binding site" evidence="28">
    <location>
        <position position="230"/>
    </location>
    <ligand>
        <name>2-oxoglutarate</name>
        <dbReference type="ChEBI" id="CHEBI:16810"/>
    </ligand>
</feature>
<dbReference type="InterPro" id="IPR032852">
    <property type="entry name" value="ALKBH2"/>
</dbReference>
<feature type="compositionally biased region" description="Low complexity" evidence="29">
    <location>
        <begin position="20"/>
        <end position="34"/>
    </location>
</feature>
<proteinExistence type="inferred from homology"/>
<keyword evidence="5" id="KW-0479">Metal-binding</keyword>
<feature type="compositionally biased region" description="Basic and acidic residues" evidence="29">
    <location>
        <begin position="1"/>
        <end position="17"/>
    </location>
</feature>
<evidence type="ECO:0000256" key="4">
    <source>
        <dbReference type="ARBA" id="ARBA00007879"/>
    </source>
</evidence>
<comment type="cofactor">
    <cofactor evidence="1">
        <name>Fe(2+)</name>
        <dbReference type="ChEBI" id="CHEBI:29033"/>
    </cofactor>
</comment>
<evidence type="ECO:0000256" key="26">
    <source>
        <dbReference type="ARBA" id="ARBA00077989"/>
    </source>
</evidence>
<evidence type="ECO:0000256" key="10">
    <source>
        <dbReference type="ARBA" id="ARBA00023004"/>
    </source>
</evidence>
<evidence type="ECO:0000256" key="16">
    <source>
        <dbReference type="ARBA" id="ARBA00051376"/>
    </source>
</evidence>
<comment type="catalytic activity">
    <reaction evidence="19">
        <text>a 3,N(4)-etheno-2'-deoxycytidine in single-stranded DNA + 2-oxoglutarate + O2 + H2O = a 2'-deoxycytidine in single-stranded DNA + glyoxal + succinate + CO2</text>
        <dbReference type="Rhea" id="RHEA:70471"/>
        <dbReference type="Rhea" id="RHEA-COMP:12846"/>
        <dbReference type="Rhea" id="RHEA-COMP:17906"/>
        <dbReference type="ChEBI" id="CHEBI:15377"/>
        <dbReference type="ChEBI" id="CHEBI:15379"/>
        <dbReference type="ChEBI" id="CHEBI:16526"/>
        <dbReference type="ChEBI" id="CHEBI:16810"/>
        <dbReference type="ChEBI" id="CHEBI:30031"/>
        <dbReference type="ChEBI" id="CHEBI:34779"/>
        <dbReference type="ChEBI" id="CHEBI:85452"/>
        <dbReference type="ChEBI" id="CHEBI:189585"/>
    </reaction>
    <physiologicalReaction direction="left-to-right" evidence="19">
        <dbReference type="Rhea" id="RHEA:70472"/>
    </physiologicalReaction>
</comment>
<dbReference type="Pfam" id="PF13532">
    <property type="entry name" value="2OG-FeII_Oxy_2"/>
    <property type="match status" value="1"/>
</dbReference>
<evidence type="ECO:0000256" key="7">
    <source>
        <dbReference type="ARBA" id="ARBA00022842"/>
    </source>
</evidence>
<dbReference type="GO" id="GO:0006307">
    <property type="term" value="P:DNA alkylation repair"/>
    <property type="evidence" value="ECO:0007669"/>
    <property type="project" value="TreeGrafter"/>
</dbReference>
<comment type="catalytic activity">
    <reaction evidence="17">
        <text>a 3,N(4)-etheno-2'-deoxycytidine in double-stranded DNA + 2-oxoglutarate + O2 + H2O = a 2'-deoxycytidine in double-stranded DNA + glyoxal + succinate + CO2</text>
        <dbReference type="Rhea" id="RHEA:70467"/>
        <dbReference type="Rhea" id="RHEA-COMP:17070"/>
        <dbReference type="Rhea" id="RHEA-COMP:17905"/>
        <dbReference type="ChEBI" id="CHEBI:15377"/>
        <dbReference type="ChEBI" id="CHEBI:15379"/>
        <dbReference type="ChEBI" id="CHEBI:16526"/>
        <dbReference type="ChEBI" id="CHEBI:16810"/>
        <dbReference type="ChEBI" id="CHEBI:30031"/>
        <dbReference type="ChEBI" id="CHEBI:34779"/>
        <dbReference type="ChEBI" id="CHEBI:85452"/>
        <dbReference type="ChEBI" id="CHEBI:189585"/>
    </reaction>
    <physiologicalReaction direction="left-to-right" evidence="17">
        <dbReference type="Rhea" id="RHEA:70468"/>
    </physiologicalReaction>
</comment>
<evidence type="ECO:0000256" key="25">
    <source>
        <dbReference type="ARBA" id="ARBA00072134"/>
    </source>
</evidence>
<evidence type="ECO:0000256" key="3">
    <source>
        <dbReference type="ARBA" id="ARBA00004642"/>
    </source>
</evidence>
<evidence type="ECO:0000256" key="21">
    <source>
        <dbReference type="ARBA" id="ARBA00052800"/>
    </source>
</evidence>
<evidence type="ECO:0000256" key="20">
    <source>
        <dbReference type="ARBA" id="ARBA00052627"/>
    </source>
</evidence>
<keyword evidence="6" id="KW-0227">DNA damage</keyword>
<dbReference type="InterPro" id="IPR027450">
    <property type="entry name" value="AlkB-like"/>
</dbReference>
<comment type="catalytic activity">
    <reaction evidence="20">
        <text>a 1,N(6)-etheno-2'-deoxyadenosine in double-stranded DNA + 2-oxoglutarate + O2 + H2O = a 2'-deoxyadenosine in double-stranded DNA + glyoxal + succinate + CO2</text>
        <dbReference type="Rhea" id="RHEA:70463"/>
        <dbReference type="Rhea" id="RHEA-COMP:17897"/>
        <dbReference type="Rhea" id="RHEA-COMP:17903"/>
        <dbReference type="ChEBI" id="CHEBI:15377"/>
        <dbReference type="ChEBI" id="CHEBI:15379"/>
        <dbReference type="ChEBI" id="CHEBI:16526"/>
        <dbReference type="ChEBI" id="CHEBI:16810"/>
        <dbReference type="ChEBI" id="CHEBI:30031"/>
        <dbReference type="ChEBI" id="CHEBI:34779"/>
        <dbReference type="ChEBI" id="CHEBI:90615"/>
        <dbReference type="ChEBI" id="CHEBI:189583"/>
    </reaction>
    <physiologicalReaction direction="left-to-right" evidence="20">
        <dbReference type="Rhea" id="RHEA:70464"/>
    </physiologicalReaction>
</comment>
<dbReference type="PANTHER" id="PTHR31573:SF1">
    <property type="entry name" value="DNA OXIDATIVE DEMETHYLASE ALKBH2"/>
    <property type="match status" value="1"/>
</dbReference>
<dbReference type="Proteomes" id="UP000710432">
    <property type="component" value="Unassembled WGS sequence"/>
</dbReference>